<gene>
    <name evidence="1" type="ORF">GCM10011610_50780</name>
</gene>
<keyword evidence="2" id="KW-1185">Reference proteome</keyword>
<evidence type="ECO:0000313" key="2">
    <source>
        <dbReference type="Proteomes" id="UP000658127"/>
    </source>
</evidence>
<proteinExistence type="predicted"/>
<reference evidence="2" key="1">
    <citation type="journal article" date="2019" name="Int. J. Syst. Evol. Microbiol.">
        <title>The Global Catalogue of Microorganisms (GCM) 10K type strain sequencing project: providing services to taxonomists for standard genome sequencing and annotation.</title>
        <authorList>
            <consortium name="The Broad Institute Genomics Platform"/>
            <consortium name="The Broad Institute Genome Sequencing Center for Infectious Disease"/>
            <person name="Wu L."/>
            <person name="Ma J."/>
        </authorList>
    </citation>
    <scope>NUCLEOTIDE SEQUENCE [LARGE SCALE GENOMIC DNA]</scope>
    <source>
        <strain evidence="2">CGMCC 4.7329</strain>
    </source>
</reference>
<comment type="caution">
    <text evidence="1">The sequence shown here is derived from an EMBL/GenBank/DDBJ whole genome shotgun (WGS) entry which is preliminary data.</text>
</comment>
<evidence type="ECO:0000313" key="1">
    <source>
        <dbReference type="EMBL" id="GGN91016.1"/>
    </source>
</evidence>
<dbReference type="Proteomes" id="UP000658127">
    <property type="component" value="Unassembled WGS sequence"/>
</dbReference>
<organism evidence="1 2">
    <name type="scientific">Nocardia rhizosphaerihabitans</name>
    <dbReference type="NCBI Taxonomy" id="1691570"/>
    <lineage>
        <taxon>Bacteria</taxon>
        <taxon>Bacillati</taxon>
        <taxon>Actinomycetota</taxon>
        <taxon>Actinomycetes</taxon>
        <taxon>Mycobacteriales</taxon>
        <taxon>Nocardiaceae</taxon>
        <taxon>Nocardia</taxon>
    </lineage>
</organism>
<protein>
    <submittedName>
        <fullName evidence="1">Uncharacterized protein</fullName>
    </submittedName>
</protein>
<dbReference type="EMBL" id="BMNE01000006">
    <property type="protein sequence ID" value="GGN91016.1"/>
    <property type="molecule type" value="Genomic_DNA"/>
</dbReference>
<accession>A0ABQ2KRL3</accession>
<name>A0ABQ2KRL3_9NOCA</name>
<sequence length="45" mass="4769">MVVGTVVVGDCDTVGSLFDRGWGGAPRAYESTVIRVDDLWVIISG</sequence>